<evidence type="ECO:0000313" key="2">
    <source>
        <dbReference type="EMBL" id="KAK3585012.1"/>
    </source>
</evidence>
<feature type="region of interest" description="Disordered" evidence="1">
    <location>
        <begin position="1"/>
        <end position="41"/>
    </location>
</feature>
<evidence type="ECO:0000313" key="3">
    <source>
        <dbReference type="Proteomes" id="UP001195483"/>
    </source>
</evidence>
<feature type="compositionally biased region" description="Basic and acidic residues" evidence="1">
    <location>
        <begin position="22"/>
        <end position="41"/>
    </location>
</feature>
<comment type="caution">
    <text evidence="2">The sequence shown here is derived from an EMBL/GenBank/DDBJ whole genome shotgun (WGS) entry which is preliminary data.</text>
</comment>
<proteinExistence type="predicted"/>
<protein>
    <submittedName>
        <fullName evidence="2">Uncharacterized protein</fullName>
    </submittedName>
</protein>
<dbReference type="EMBL" id="JAEAOA010001475">
    <property type="protein sequence ID" value="KAK3585012.1"/>
    <property type="molecule type" value="Genomic_DNA"/>
</dbReference>
<reference evidence="2" key="1">
    <citation type="journal article" date="2021" name="Genome Biol. Evol.">
        <title>A High-Quality Reference Genome for a Parasitic Bivalve with Doubly Uniparental Inheritance (Bivalvia: Unionida).</title>
        <authorList>
            <person name="Smith C.H."/>
        </authorList>
    </citation>
    <scope>NUCLEOTIDE SEQUENCE</scope>
    <source>
        <strain evidence="2">CHS0354</strain>
    </source>
</reference>
<sequence>MIRTHTDITDHHTRALIPIRPPRPDPVDAGGGKRDSHIPTPERLERMRTSYSLMSQWLRHPNSAGAYHRKSEIPTTYNIAMQGNSVFPPIHRRSRSDPVNADGAPATYSVNPSFAQRAAIDENVPVHLRFSESGGHDDFHKAFRQISQQWPSSSFPVFGPPRLRHGRAGGSWRHVKEVLQAGGSRTVFVDGIVRWQDTVQMDETPGGHLIQPKAEPEFKRHQYQMDSPHAPACELNKKMGFERDNWLVMR</sequence>
<name>A0AAE0S4B5_9BIVA</name>
<evidence type="ECO:0000256" key="1">
    <source>
        <dbReference type="SAM" id="MobiDB-lite"/>
    </source>
</evidence>
<keyword evidence="3" id="KW-1185">Reference proteome</keyword>
<feature type="compositionally biased region" description="Basic and acidic residues" evidence="1">
    <location>
        <begin position="1"/>
        <end position="13"/>
    </location>
</feature>
<dbReference type="AlphaFoldDB" id="A0AAE0S4B5"/>
<accession>A0AAE0S4B5</accession>
<reference evidence="2" key="2">
    <citation type="journal article" date="2021" name="Genome Biol. Evol.">
        <title>Developing a high-quality reference genome for a parasitic bivalve with doubly uniparental inheritance (Bivalvia: Unionida).</title>
        <authorList>
            <person name="Smith C.H."/>
        </authorList>
    </citation>
    <scope>NUCLEOTIDE SEQUENCE</scope>
    <source>
        <strain evidence="2">CHS0354</strain>
        <tissue evidence="2">Mantle</tissue>
    </source>
</reference>
<organism evidence="2 3">
    <name type="scientific">Potamilus streckersoni</name>
    <dbReference type="NCBI Taxonomy" id="2493646"/>
    <lineage>
        <taxon>Eukaryota</taxon>
        <taxon>Metazoa</taxon>
        <taxon>Spiralia</taxon>
        <taxon>Lophotrochozoa</taxon>
        <taxon>Mollusca</taxon>
        <taxon>Bivalvia</taxon>
        <taxon>Autobranchia</taxon>
        <taxon>Heteroconchia</taxon>
        <taxon>Palaeoheterodonta</taxon>
        <taxon>Unionida</taxon>
        <taxon>Unionoidea</taxon>
        <taxon>Unionidae</taxon>
        <taxon>Ambleminae</taxon>
        <taxon>Lampsilini</taxon>
        <taxon>Potamilus</taxon>
    </lineage>
</organism>
<reference evidence="2" key="3">
    <citation type="submission" date="2023-05" db="EMBL/GenBank/DDBJ databases">
        <authorList>
            <person name="Smith C.H."/>
        </authorList>
    </citation>
    <scope>NUCLEOTIDE SEQUENCE</scope>
    <source>
        <strain evidence="2">CHS0354</strain>
        <tissue evidence="2">Mantle</tissue>
    </source>
</reference>
<dbReference type="Proteomes" id="UP001195483">
    <property type="component" value="Unassembled WGS sequence"/>
</dbReference>
<gene>
    <name evidence="2" type="ORF">CHS0354_024926</name>
</gene>